<dbReference type="AlphaFoldDB" id="A0A4R3K9E8"/>
<dbReference type="SFLD" id="SFLDS00029">
    <property type="entry name" value="Radical_SAM"/>
    <property type="match status" value="1"/>
</dbReference>
<feature type="binding site" evidence="13">
    <location>
        <position position="13"/>
    </location>
    <ligand>
        <name>[4Fe-4S] cluster</name>
        <dbReference type="ChEBI" id="CHEBI:49883"/>
        <label>1</label>
    </ligand>
</feature>
<dbReference type="PROSITE" id="PS51449">
    <property type="entry name" value="MTTASE_N"/>
    <property type="match status" value="1"/>
</dbReference>
<dbReference type="PANTHER" id="PTHR43020">
    <property type="entry name" value="CDK5 REGULATORY SUBUNIT-ASSOCIATED PROTEIN 1"/>
    <property type="match status" value="1"/>
</dbReference>
<dbReference type="SFLD" id="SFLDF00273">
    <property type="entry name" value="(dimethylallyl)adenosine_tRNA"/>
    <property type="match status" value="1"/>
</dbReference>
<dbReference type="InterPro" id="IPR020612">
    <property type="entry name" value="Methylthiotransferase_CS"/>
</dbReference>
<evidence type="ECO:0000256" key="9">
    <source>
        <dbReference type="ARBA" id="ARBA00051425"/>
    </source>
</evidence>
<evidence type="ECO:0000256" key="13">
    <source>
        <dbReference type="HAMAP-Rule" id="MF_01864"/>
    </source>
</evidence>
<keyword evidence="13" id="KW-0819">tRNA processing</keyword>
<dbReference type="NCBIfam" id="TIGR01574">
    <property type="entry name" value="miaB-methiolase"/>
    <property type="match status" value="1"/>
</dbReference>
<evidence type="ECO:0000256" key="11">
    <source>
        <dbReference type="ARBA" id="ARBA00080698"/>
    </source>
</evidence>
<evidence type="ECO:0000313" key="17">
    <source>
        <dbReference type="EMBL" id="TCS79291.1"/>
    </source>
</evidence>
<dbReference type="InterPro" id="IPR038135">
    <property type="entry name" value="Methylthiotransferase_N_sf"/>
</dbReference>
<evidence type="ECO:0000313" key="18">
    <source>
        <dbReference type="Proteomes" id="UP000295188"/>
    </source>
</evidence>
<feature type="binding site" evidence="13">
    <location>
        <position position="161"/>
    </location>
    <ligand>
        <name>[4Fe-4S] cluster</name>
        <dbReference type="ChEBI" id="CHEBI:49883"/>
        <label>2</label>
        <note>4Fe-4S-S-AdoMet</note>
    </ligand>
</feature>
<dbReference type="Pfam" id="PF04055">
    <property type="entry name" value="Radical_SAM"/>
    <property type="match status" value="1"/>
</dbReference>
<keyword evidence="6 13" id="KW-0408">Iron</keyword>
<evidence type="ECO:0000256" key="10">
    <source>
        <dbReference type="ARBA" id="ARBA00068570"/>
    </source>
</evidence>
<feature type="domain" description="Radical SAM core" evidence="16">
    <location>
        <begin position="143"/>
        <end position="372"/>
    </location>
</feature>
<keyword evidence="3 13" id="KW-0808">Transferase</keyword>
<dbReference type="SFLD" id="SFLDG01061">
    <property type="entry name" value="methylthiotransferase"/>
    <property type="match status" value="1"/>
</dbReference>
<dbReference type="InterPro" id="IPR006638">
    <property type="entry name" value="Elp3/MiaA/NifB-like_rSAM"/>
</dbReference>
<evidence type="ECO:0000256" key="1">
    <source>
        <dbReference type="ARBA" id="ARBA00003234"/>
    </source>
</evidence>
<sequence length="440" mass="49508">MAHSKYTILTYGCQMNESDSQRMGAQLEALGSEKTNVLDEADIILLNTCCVRESAENKIYGKIGEIKHLKQRNHELIFGIVGCMAQKEGDALFKRAPHIDFVLGTNNIHELNNIITDIRLSHHHMTKLAPADGGTPEEVAPPTGNSLSVWVPIMYGCNNFCTYCIVPYVRGREHSRPMQAILDEVEKYSQDGVKEITLLGQNVNSYGKDSADGDFADLLYNLDKITGLERIRYMTSHPRDLNDKVIETIKNSKHICTHFHLPVQYGSNRILKAMNRGYTVESYQQLVQKIRAAIPDCSLTTDLIVGFPGETDDDFQQMLSFLKQMRYDAAYTFLYSKRSGTPAASMENQVDDIVKKKRLAKLMAVQNEISLQINETFINKTVQVMVEGPSRTDASVYTGRTSTNKLILWQKCGTEKAGDILNVKITHPQTWILKGEAQYA</sequence>
<dbReference type="InterPro" id="IPR005839">
    <property type="entry name" value="Methylthiotransferase"/>
</dbReference>
<organism evidence="17 18">
    <name type="scientific">Pectinatus cerevisiiphilus</name>
    <dbReference type="NCBI Taxonomy" id="86956"/>
    <lineage>
        <taxon>Bacteria</taxon>
        <taxon>Bacillati</taxon>
        <taxon>Bacillota</taxon>
        <taxon>Negativicutes</taxon>
        <taxon>Selenomonadales</taxon>
        <taxon>Selenomonadaceae</taxon>
        <taxon>Pectinatus</taxon>
    </lineage>
</organism>
<dbReference type="InterPro" id="IPR007197">
    <property type="entry name" value="rSAM"/>
</dbReference>
<feature type="binding site" evidence="13">
    <location>
        <position position="83"/>
    </location>
    <ligand>
        <name>[4Fe-4S] cluster</name>
        <dbReference type="ChEBI" id="CHEBI:49883"/>
        <label>1</label>
    </ligand>
</feature>
<evidence type="ECO:0000256" key="5">
    <source>
        <dbReference type="ARBA" id="ARBA00022723"/>
    </source>
</evidence>
<feature type="binding site" evidence="13">
    <location>
        <position position="49"/>
    </location>
    <ligand>
        <name>[4Fe-4S] cluster</name>
        <dbReference type="ChEBI" id="CHEBI:49883"/>
        <label>1</label>
    </ligand>
</feature>
<dbReference type="GO" id="GO:0005829">
    <property type="term" value="C:cytosol"/>
    <property type="evidence" value="ECO:0007669"/>
    <property type="project" value="TreeGrafter"/>
</dbReference>
<evidence type="ECO:0000256" key="7">
    <source>
        <dbReference type="ARBA" id="ARBA00023014"/>
    </source>
</evidence>
<feature type="binding site" evidence="13">
    <location>
        <position position="157"/>
    </location>
    <ligand>
        <name>[4Fe-4S] cluster</name>
        <dbReference type="ChEBI" id="CHEBI:49883"/>
        <label>2</label>
        <note>4Fe-4S-S-AdoMet</note>
    </ligand>
</feature>
<dbReference type="FunFam" id="3.80.30.20:FF:000001">
    <property type="entry name" value="tRNA-2-methylthio-N(6)-dimethylallyladenosine synthase 2"/>
    <property type="match status" value="1"/>
</dbReference>
<proteinExistence type="inferred from homology"/>
<evidence type="ECO:0000256" key="4">
    <source>
        <dbReference type="ARBA" id="ARBA00022691"/>
    </source>
</evidence>
<keyword evidence="2 13" id="KW-0004">4Fe-4S</keyword>
<reference evidence="17 18" key="1">
    <citation type="submission" date="2019-03" db="EMBL/GenBank/DDBJ databases">
        <title>Genomic Encyclopedia of Type Strains, Phase IV (KMG-IV): sequencing the most valuable type-strain genomes for metagenomic binning, comparative biology and taxonomic classification.</title>
        <authorList>
            <person name="Goeker M."/>
        </authorList>
    </citation>
    <scope>NUCLEOTIDE SEQUENCE [LARGE SCALE GENOMIC DNA]</scope>
    <source>
        <strain evidence="17 18">DSM 20467</strain>
    </source>
</reference>
<dbReference type="GO" id="GO:0046872">
    <property type="term" value="F:metal ion binding"/>
    <property type="evidence" value="ECO:0007669"/>
    <property type="project" value="UniProtKB-KW"/>
</dbReference>
<dbReference type="FunFam" id="3.40.50.12160:FF:000003">
    <property type="entry name" value="CDK5 regulatory subunit-associated protein 1"/>
    <property type="match status" value="1"/>
</dbReference>
<protein>
    <recommendedName>
        <fullName evidence="10 13">tRNA-2-methylthio-N(6)-dimethylallyladenosine synthase</fullName>
        <ecNumber evidence="8 13">2.8.4.3</ecNumber>
    </recommendedName>
    <alternativeName>
        <fullName evidence="12 13">(Dimethylallyl)adenosine tRNA methylthiotransferase MiaB</fullName>
    </alternativeName>
    <alternativeName>
        <fullName evidence="11 13">tRNA-i(6)A37 methylthiotransferase</fullName>
    </alternativeName>
</protein>
<evidence type="ECO:0000259" key="14">
    <source>
        <dbReference type="PROSITE" id="PS50926"/>
    </source>
</evidence>
<feature type="binding site" evidence="13">
    <location>
        <position position="164"/>
    </location>
    <ligand>
        <name>[4Fe-4S] cluster</name>
        <dbReference type="ChEBI" id="CHEBI:49883"/>
        <label>2</label>
        <note>4Fe-4S-S-AdoMet</note>
    </ligand>
</feature>
<evidence type="ECO:0000256" key="3">
    <source>
        <dbReference type="ARBA" id="ARBA00022679"/>
    </source>
</evidence>
<dbReference type="InterPro" id="IPR023404">
    <property type="entry name" value="rSAM_horseshoe"/>
</dbReference>
<dbReference type="PROSITE" id="PS01278">
    <property type="entry name" value="MTTASE_RADICAL"/>
    <property type="match status" value="1"/>
</dbReference>
<dbReference type="PROSITE" id="PS51918">
    <property type="entry name" value="RADICAL_SAM"/>
    <property type="match status" value="1"/>
</dbReference>
<gene>
    <name evidence="13" type="primary">miaB</name>
    <name evidence="17" type="ORF">EDC37_10758</name>
</gene>
<dbReference type="OrthoDB" id="9805215at2"/>
<feature type="domain" description="MTTase N-terminal" evidence="15">
    <location>
        <begin position="4"/>
        <end position="120"/>
    </location>
</feature>
<accession>A0A4R3K9E8</accession>
<comment type="caution">
    <text evidence="17">The sequence shown here is derived from an EMBL/GenBank/DDBJ whole genome shotgun (WGS) entry which is preliminary data.</text>
</comment>
<evidence type="ECO:0000256" key="6">
    <source>
        <dbReference type="ARBA" id="ARBA00023004"/>
    </source>
</evidence>
<dbReference type="InterPro" id="IPR013848">
    <property type="entry name" value="Methylthiotransferase_N"/>
</dbReference>
<dbReference type="NCBIfam" id="TIGR00089">
    <property type="entry name" value="MiaB/RimO family radical SAM methylthiotransferase"/>
    <property type="match status" value="1"/>
</dbReference>
<comment type="similarity">
    <text evidence="13">Belongs to the methylthiotransferase family. MiaB subfamily.</text>
</comment>
<feature type="domain" description="TRAM" evidence="14">
    <location>
        <begin position="375"/>
        <end position="439"/>
    </location>
</feature>
<comment type="cofactor">
    <cofactor evidence="13">
        <name>[4Fe-4S] cluster</name>
        <dbReference type="ChEBI" id="CHEBI:49883"/>
    </cofactor>
    <text evidence="13">Binds 2 [4Fe-4S] clusters. One cluster is coordinated with 3 cysteines and an exchangeable S-adenosyl-L-methionine.</text>
</comment>
<dbReference type="InterPro" id="IPR058240">
    <property type="entry name" value="rSAM_sf"/>
</dbReference>
<dbReference type="InterPro" id="IPR006463">
    <property type="entry name" value="MiaB_methiolase"/>
</dbReference>
<evidence type="ECO:0000256" key="2">
    <source>
        <dbReference type="ARBA" id="ARBA00022485"/>
    </source>
</evidence>
<evidence type="ECO:0000256" key="12">
    <source>
        <dbReference type="ARBA" id="ARBA00081141"/>
    </source>
</evidence>
<dbReference type="SFLD" id="SFLDG01082">
    <property type="entry name" value="B12-binding_domain_containing"/>
    <property type="match status" value="1"/>
</dbReference>
<comment type="subunit">
    <text evidence="13">Monomer.</text>
</comment>
<name>A0A4R3K9E8_9FIRM</name>
<keyword evidence="5 13" id="KW-0479">Metal-binding</keyword>
<evidence type="ECO:0000259" key="16">
    <source>
        <dbReference type="PROSITE" id="PS51918"/>
    </source>
</evidence>
<dbReference type="HAMAP" id="MF_01864">
    <property type="entry name" value="tRNA_metthiotr_MiaB"/>
    <property type="match status" value="1"/>
</dbReference>
<dbReference type="RefSeq" id="WP_132549014.1">
    <property type="nucleotide sequence ID" value="NZ_SMAA01000007.1"/>
</dbReference>
<dbReference type="Pfam" id="PF00919">
    <property type="entry name" value="UPF0004"/>
    <property type="match status" value="1"/>
</dbReference>
<dbReference type="Gene3D" id="3.80.30.20">
    <property type="entry name" value="tm_1862 like domain"/>
    <property type="match status" value="1"/>
</dbReference>
<evidence type="ECO:0000259" key="15">
    <source>
        <dbReference type="PROSITE" id="PS51449"/>
    </source>
</evidence>
<comment type="catalytic activity">
    <reaction evidence="9 13">
        <text>N(6)-dimethylallyladenosine(37) in tRNA + (sulfur carrier)-SH + AH2 + 2 S-adenosyl-L-methionine = 2-methylsulfanyl-N(6)-dimethylallyladenosine(37) in tRNA + (sulfur carrier)-H + 5'-deoxyadenosine + L-methionine + A + S-adenosyl-L-homocysteine + 2 H(+)</text>
        <dbReference type="Rhea" id="RHEA:37067"/>
        <dbReference type="Rhea" id="RHEA-COMP:10375"/>
        <dbReference type="Rhea" id="RHEA-COMP:10376"/>
        <dbReference type="Rhea" id="RHEA-COMP:14737"/>
        <dbReference type="Rhea" id="RHEA-COMP:14739"/>
        <dbReference type="ChEBI" id="CHEBI:13193"/>
        <dbReference type="ChEBI" id="CHEBI:15378"/>
        <dbReference type="ChEBI" id="CHEBI:17319"/>
        <dbReference type="ChEBI" id="CHEBI:17499"/>
        <dbReference type="ChEBI" id="CHEBI:29917"/>
        <dbReference type="ChEBI" id="CHEBI:57844"/>
        <dbReference type="ChEBI" id="CHEBI:57856"/>
        <dbReference type="ChEBI" id="CHEBI:59789"/>
        <dbReference type="ChEBI" id="CHEBI:64428"/>
        <dbReference type="ChEBI" id="CHEBI:74415"/>
        <dbReference type="ChEBI" id="CHEBI:74417"/>
        <dbReference type="EC" id="2.8.4.3"/>
    </reaction>
</comment>
<dbReference type="GO" id="GO:0051539">
    <property type="term" value="F:4 iron, 4 sulfur cluster binding"/>
    <property type="evidence" value="ECO:0007669"/>
    <property type="project" value="UniProtKB-UniRule"/>
</dbReference>
<dbReference type="EMBL" id="SMAA01000007">
    <property type="protein sequence ID" value="TCS79291.1"/>
    <property type="molecule type" value="Genomic_DNA"/>
</dbReference>
<keyword evidence="4 13" id="KW-0949">S-adenosyl-L-methionine</keyword>
<dbReference type="Proteomes" id="UP000295188">
    <property type="component" value="Unassembled WGS sequence"/>
</dbReference>
<keyword evidence="13" id="KW-0963">Cytoplasm</keyword>
<dbReference type="GO" id="GO:0035597">
    <property type="term" value="F:tRNA-2-methylthio-N(6)-dimethylallyladenosine(37) synthase activity"/>
    <property type="evidence" value="ECO:0007669"/>
    <property type="project" value="UniProtKB-EC"/>
</dbReference>
<evidence type="ECO:0000256" key="8">
    <source>
        <dbReference type="ARBA" id="ARBA00033765"/>
    </source>
</evidence>
<dbReference type="EC" id="2.8.4.3" evidence="8 13"/>
<dbReference type="SMART" id="SM00729">
    <property type="entry name" value="Elp3"/>
    <property type="match status" value="1"/>
</dbReference>
<keyword evidence="18" id="KW-1185">Reference proteome</keyword>
<dbReference type="PANTHER" id="PTHR43020:SF2">
    <property type="entry name" value="MITOCHONDRIAL TRNA METHYLTHIOTRANSFERASE CDK5RAP1"/>
    <property type="match status" value="1"/>
</dbReference>
<dbReference type="PROSITE" id="PS50926">
    <property type="entry name" value="TRAM"/>
    <property type="match status" value="1"/>
</dbReference>
<dbReference type="InterPro" id="IPR002792">
    <property type="entry name" value="TRAM_dom"/>
</dbReference>
<dbReference type="SUPFAM" id="SSF102114">
    <property type="entry name" value="Radical SAM enzymes"/>
    <property type="match status" value="1"/>
</dbReference>
<dbReference type="Gene3D" id="3.40.50.12160">
    <property type="entry name" value="Methylthiotransferase, N-terminal domain"/>
    <property type="match status" value="1"/>
</dbReference>
<keyword evidence="7 13" id="KW-0411">Iron-sulfur</keyword>
<dbReference type="CDD" id="cd01335">
    <property type="entry name" value="Radical_SAM"/>
    <property type="match status" value="1"/>
</dbReference>
<comment type="function">
    <text evidence="1 13">Catalyzes the methylthiolation of N6-(dimethylallyl)adenosine (i(6)A), leading to the formation of 2-methylthio-N6-(dimethylallyl)adenosine (ms(2)i(6)A) at position 37 in tRNAs that read codons beginning with uridine.</text>
</comment>
<comment type="subcellular location">
    <subcellularLocation>
        <location evidence="13">Cytoplasm</location>
    </subcellularLocation>
</comment>